<keyword evidence="1" id="KW-0812">Transmembrane</keyword>
<dbReference type="Proteomes" id="UP000076761">
    <property type="component" value="Unassembled WGS sequence"/>
</dbReference>
<name>A0A165PYS2_9AGAM</name>
<keyword evidence="1" id="KW-0472">Membrane</keyword>
<evidence type="ECO:0000256" key="1">
    <source>
        <dbReference type="SAM" id="Phobius"/>
    </source>
</evidence>
<feature type="transmembrane region" description="Helical" evidence="1">
    <location>
        <begin position="42"/>
        <end position="63"/>
    </location>
</feature>
<keyword evidence="1" id="KW-1133">Transmembrane helix</keyword>
<evidence type="ECO:0000313" key="2">
    <source>
        <dbReference type="EMBL" id="KZT21677.1"/>
    </source>
</evidence>
<sequence>MFLSLNLMIELYQLFIGLQACMQCTSRILNRFVRDRDSLYQCLIVVCSVCILNSFIANIIWSLNELIIE</sequence>
<dbReference type="InParanoid" id="A0A165PYS2"/>
<organism evidence="2 3">
    <name type="scientific">Neolentinus lepideus HHB14362 ss-1</name>
    <dbReference type="NCBI Taxonomy" id="1314782"/>
    <lineage>
        <taxon>Eukaryota</taxon>
        <taxon>Fungi</taxon>
        <taxon>Dikarya</taxon>
        <taxon>Basidiomycota</taxon>
        <taxon>Agaricomycotina</taxon>
        <taxon>Agaricomycetes</taxon>
        <taxon>Gloeophyllales</taxon>
        <taxon>Gloeophyllaceae</taxon>
        <taxon>Neolentinus</taxon>
    </lineage>
</organism>
<proteinExistence type="predicted"/>
<dbReference type="AlphaFoldDB" id="A0A165PYS2"/>
<dbReference type="EMBL" id="KV425604">
    <property type="protein sequence ID" value="KZT21677.1"/>
    <property type="molecule type" value="Genomic_DNA"/>
</dbReference>
<protein>
    <submittedName>
        <fullName evidence="2">Uncharacterized protein</fullName>
    </submittedName>
</protein>
<evidence type="ECO:0000313" key="3">
    <source>
        <dbReference type="Proteomes" id="UP000076761"/>
    </source>
</evidence>
<accession>A0A165PYS2</accession>
<gene>
    <name evidence="2" type="ORF">NEOLEDRAFT_735747</name>
</gene>
<reference evidence="2 3" key="1">
    <citation type="journal article" date="2016" name="Mol. Biol. Evol.">
        <title>Comparative Genomics of Early-Diverging Mushroom-Forming Fungi Provides Insights into the Origins of Lignocellulose Decay Capabilities.</title>
        <authorList>
            <person name="Nagy L.G."/>
            <person name="Riley R."/>
            <person name="Tritt A."/>
            <person name="Adam C."/>
            <person name="Daum C."/>
            <person name="Floudas D."/>
            <person name="Sun H."/>
            <person name="Yadav J.S."/>
            <person name="Pangilinan J."/>
            <person name="Larsson K.H."/>
            <person name="Matsuura K."/>
            <person name="Barry K."/>
            <person name="Labutti K."/>
            <person name="Kuo R."/>
            <person name="Ohm R.A."/>
            <person name="Bhattacharya S.S."/>
            <person name="Shirouzu T."/>
            <person name="Yoshinaga Y."/>
            <person name="Martin F.M."/>
            <person name="Grigoriev I.V."/>
            <person name="Hibbett D.S."/>
        </authorList>
    </citation>
    <scope>NUCLEOTIDE SEQUENCE [LARGE SCALE GENOMIC DNA]</scope>
    <source>
        <strain evidence="2 3">HHB14362 ss-1</strain>
    </source>
</reference>
<keyword evidence="3" id="KW-1185">Reference proteome</keyword>